<sequence>MNAQGEDRTDGRKHPLTVLFGLTSLFADFSYEMAHVILPLWLMTLGGSAMTLSLLEIVSEFCRIGGSLVARRPAPAASPVGRIRLGYTLSMIASPLMALAGAPWHLILLKGVSWFGKGIRGPSRDALLSLTLPSASLPASFATIRALDQTGGILGPLFAVLFLGKVSSPTLLEWTIFPGIACVWFAFRATRKALESPAVSTFPPPPGKNPAPLHRTFLLFLSAHFLIRMGLFPATLLMFEYGKNTGQERLMGAGFVLASVAHVLAAILLSGSRKRSPWNLVFSGSVLLILALSCLGGGDNRVGFYLGGMILWGIADVLISVGSKSLTGVLSDASGRLNAYAWLEISGALGMLVLQPAVSGLWDAGKLSEGFWAGAAAAAGGLVLLAGAQMSRPKDLESAGRNQRVE</sequence>
<dbReference type="PATRIC" id="fig|178606.4.peg.372"/>
<feature type="transmembrane region" description="Helical" evidence="6">
    <location>
        <begin position="339"/>
        <end position="358"/>
    </location>
</feature>
<feature type="transmembrane region" description="Helical" evidence="6">
    <location>
        <begin position="251"/>
        <end position="271"/>
    </location>
</feature>
<organism evidence="7 8">
    <name type="scientific">Leptospirillum ferriphilum</name>
    <dbReference type="NCBI Taxonomy" id="178606"/>
    <lineage>
        <taxon>Bacteria</taxon>
        <taxon>Pseudomonadati</taxon>
        <taxon>Nitrospirota</taxon>
        <taxon>Nitrospiria</taxon>
        <taxon>Nitrospirales</taxon>
        <taxon>Nitrospiraceae</taxon>
        <taxon>Leptospirillum</taxon>
    </lineage>
</organism>
<dbReference type="Gene3D" id="1.20.1250.20">
    <property type="entry name" value="MFS general substrate transporter like domains"/>
    <property type="match status" value="1"/>
</dbReference>
<feature type="transmembrane region" description="Helical" evidence="6">
    <location>
        <begin position="370"/>
        <end position="388"/>
    </location>
</feature>
<evidence type="ECO:0000256" key="1">
    <source>
        <dbReference type="ARBA" id="ARBA00004651"/>
    </source>
</evidence>
<keyword evidence="3 6" id="KW-0812">Transmembrane</keyword>
<keyword evidence="4 6" id="KW-1133">Transmembrane helix</keyword>
<dbReference type="GO" id="GO:0005886">
    <property type="term" value="C:plasma membrane"/>
    <property type="evidence" value="ECO:0007669"/>
    <property type="project" value="UniProtKB-SubCell"/>
</dbReference>
<comment type="subcellular location">
    <subcellularLocation>
        <location evidence="1">Cell membrane</location>
        <topology evidence="1">Multi-pass membrane protein</topology>
    </subcellularLocation>
</comment>
<dbReference type="SUPFAM" id="SSF103473">
    <property type="entry name" value="MFS general substrate transporter"/>
    <property type="match status" value="1"/>
</dbReference>
<gene>
    <name evidence="7" type="ORF">LptCag_2588</name>
</gene>
<feature type="transmembrane region" description="Helical" evidence="6">
    <location>
        <begin position="171"/>
        <end position="187"/>
    </location>
</feature>
<feature type="transmembrane region" description="Helical" evidence="6">
    <location>
        <begin position="278"/>
        <end position="298"/>
    </location>
</feature>
<evidence type="ECO:0000256" key="6">
    <source>
        <dbReference type="SAM" id="Phobius"/>
    </source>
</evidence>
<dbReference type="EMBL" id="JPGK01000001">
    <property type="protein sequence ID" value="KGA95154.1"/>
    <property type="molecule type" value="Genomic_DNA"/>
</dbReference>
<name>A0A094X9E1_9BACT</name>
<dbReference type="PANTHER" id="PTHR42688:SF1">
    <property type="entry name" value="BLR5212 PROTEIN"/>
    <property type="match status" value="1"/>
</dbReference>
<reference evidence="7 8" key="1">
    <citation type="submission" date="2014-06" db="EMBL/GenBank/DDBJ databases">
        <title>Draft genome sequence of iron oxidizing acidophile Leptospirillum ferriphilum DSM14647.</title>
        <authorList>
            <person name="Cardenas J.P."/>
            <person name="Lazcano M."/>
            <person name="Ossandon F.J."/>
            <person name="Corbett M."/>
            <person name="Holmes D.S."/>
            <person name="Watkin E."/>
        </authorList>
    </citation>
    <scope>NUCLEOTIDE SEQUENCE [LARGE SCALE GENOMIC DNA]</scope>
    <source>
        <strain evidence="7 8">DSM 14647</strain>
    </source>
</reference>
<dbReference type="OrthoDB" id="9803985at2"/>
<comment type="caution">
    <text evidence="7">The sequence shown here is derived from an EMBL/GenBank/DDBJ whole genome shotgun (WGS) entry which is preliminary data.</text>
</comment>
<dbReference type="RefSeq" id="WP_020859436.1">
    <property type="nucleotide sequence ID" value="NZ_JBPKCJ010000001.1"/>
</dbReference>
<feature type="transmembrane region" description="Helical" evidence="6">
    <location>
        <begin position="85"/>
        <end position="107"/>
    </location>
</feature>
<evidence type="ECO:0000256" key="3">
    <source>
        <dbReference type="ARBA" id="ARBA00022692"/>
    </source>
</evidence>
<evidence type="ECO:0000256" key="5">
    <source>
        <dbReference type="ARBA" id="ARBA00023136"/>
    </source>
</evidence>
<dbReference type="InterPro" id="IPR052425">
    <property type="entry name" value="Uncharacterized_MFS-type"/>
</dbReference>
<evidence type="ECO:0000256" key="2">
    <source>
        <dbReference type="ARBA" id="ARBA00022475"/>
    </source>
</evidence>
<dbReference type="PANTHER" id="PTHR42688">
    <property type="entry name" value="CONSERVED PROTEIN"/>
    <property type="match status" value="1"/>
</dbReference>
<proteinExistence type="predicted"/>
<dbReference type="AlphaFoldDB" id="A0A094X9E1"/>
<accession>A0A094X9E1</accession>
<dbReference type="Proteomes" id="UP000029452">
    <property type="component" value="Unassembled WGS sequence"/>
</dbReference>
<keyword evidence="2" id="KW-1003">Cell membrane</keyword>
<feature type="transmembrane region" description="Helical" evidence="6">
    <location>
        <begin position="304"/>
        <end position="327"/>
    </location>
</feature>
<feature type="transmembrane region" description="Helical" evidence="6">
    <location>
        <begin position="40"/>
        <end position="64"/>
    </location>
</feature>
<feature type="transmembrane region" description="Helical" evidence="6">
    <location>
        <begin position="217"/>
        <end position="239"/>
    </location>
</feature>
<evidence type="ECO:0000313" key="8">
    <source>
        <dbReference type="Proteomes" id="UP000029452"/>
    </source>
</evidence>
<keyword evidence="5 6" id="KW-0472">Membrane</keyword>
<dbReference type="InterPro" id="IPR036259">
    <property type="entry name" value="MFS_trans_sf"/>
</dbReference>
<protein>
    <submittedName>
        <fullName evidence="7">Major facilitator superfamily MFS_1</fullName>
    </submittedName>
</protein>
<evidence type="ECO:0000313" key="7">
    <source>
        <dbReference type="EMBL" id="KGA95154.1"/>
    </source>
</evidence>
<evidence type="ECO:0000256" key="4">
    <source>
        <dbReference type="ARBA" id="ARBA00022989"/>
    </source>
</evidence>